<gene>
    <name evidence="6" type="ORF">E6H03_03435</name>
</gene>
<evidence type="ECO:0000256" key="2">
    <source>
        <dbReference type="ARBA" id="ARBA00022448"/>
    </source>
</evidence>
<dbReference type="AlphaFoldDB" id="A0A537JJ75"/>
<dbReference type="GO" id="GO:0016887">
    <property type="term" value="F:ATP hydrolysis activity"/>
    <property type="evidence" value="ECO:0007669"/>
    <property type="project" value="InterPro"/>
</dbReference>
<dbReference type="SUPFAM" id="SSF52540">
    <property type="entry name" value="P-loop containing nucleoside triphosphate hydrolases"/>
    <property type="match status" value="1"/>
</dbReference>
<dbReference type="PANTHER" id="PTHR43335:SF3">
    <property type="entry name" value="ABC TRANSPORTER"/>
    <property type="match status" value="1"/>
</dbReference>
<reference evidence="6 7" key="1">
    <citation type="journal article" date="2019" name="Nat. Microbiol.">
        <title>Mediterranean grassland soil C-N compound turnover is dependent on rainfall and depth, and is mediated by genomically divergent microorganisms.</title>
        <authorList>
            <person name="Diamond S."/>
            <person name="Andeer P.F."/>
            <person name="Li Z."/>
            <person name="Crits-Christoph A."/>
            <person name="Burstein D."/>
            <person name="Anantharaman K."/>
            <person name="Lane K.R."/>
            <person name="Thomas B.C."/>
            <person name="Pan C."/>
            <person name="Northen T.R."/>
            <person name="Banfield J.F."/>
        </authorList>
    </citation>
    <scope>NUCLEOTIDE SEQUENCE [LARGE SCALE GENOMIC DNA]</scope>
    <source>
        <strain evidence="6">NP_6</strain>
    </source>
</reference>
<dbReference type="PANTHER" id="PTHR43335">
    <property type="entry name" value="ABC TRANSPORTER, ATP-BINDING PROTEIN"/>
    <property type="match status" value="1"/>
</dbReference>
<evidence type="ECO:0000256" key="4">
    <source>
        <dbReference type="ARBA" id="ARBA00022840"/>
    </source>
</evidence>
<protein>
    <submittedName>
        <fullName evidence="6">ABC transporter ATP-binding protein</fullName>
    </submittedName>
</protein>
<keyword evidence="3" id="KW-0547">Nucleotide-binding</keyword>
<name>A0A537JJ75_9BACT</name>
<dbReference type="EMBL" id="VBAN01000101">
    <property type="protein sequence ID" value="TMI83607.1"/>
    <property type="molecule type" value="Genomic_DNA"/>
</dbReference>
<dbReference type="InterPro" id="IPR003439">
    <property type="entry name" value="ABC_transporter-like_ATP-bd"/>
</dbReference>
<dbReference type="InterPro" id="IPR027417">
    <property type="entry name" value="P-loop_NTPase"/>
</dbReference>
<evidence type="ECO:0000256" key="1">
    <source>
        <dbReference type="ARBA" id="ARBA00005417"/>
    </source>
</evidence>
<organism evidence="6 7">
    <name type="scientific">Candidatus Segetimicrobium genomatis</name>
    <dbReference type="NCBI Taxonomy" id="2569760"/>
    <lineage>
        <taxon>Bacteria</taxon>
        <taxon>Bacillati</taxon>
        <taxon>Candidatus Sysuimicrobiota</taxon>
        <taxon>Candidatus Sysuimicrobiia</taxon>
        <taxon>Candidatus Sysuimicrobiales</taxon>
        <taxon>Candidatus Segetimicrobiaceae</taxon>
        <taxon>Candidatus Segetimicrobium</taxon>
    </lineage>
</organism>
<dbReference type="Proteomes" id="UP000318093">
    <property type="component" value="Unassembled WGS sequence"/>
</dbReference>
<comment type="similarity">
    <text evidence="1">Belongs to the ABC transporter superfamily.</text>
</comment>
<feature type="domain" description="ABC transporter" evidence="5">
    <location>
        <begin position="15"/>
        <end position="254"/>
    </location>
</feature>
<dbReference type="Gene3D" id="3.40.50.300">
    <property type="entry name" value="P-loop containing nucleotide triphosphate hydrolases"/>
    <property type="match status" value="1"/>
</dbReference>
<keyword evidence="4 6" id="KW-0067">ATP-binding</keyword>
<evidence type="ECO:0000313" key="7">
    <source>
        <dbReference type="Proteomes" id="UP000318093"/>
    </source>
</evidence>
<dbReference type="GO" id="GO:0005524">
    <property type="term" value="F:ATP binding"/>
    <property type="evidence" value="ECO:0007669"/>
    <property type="project" value="UniProtKB-KW"/>
</dbReference>
<keyword evidence="2" id="KW-0813">Transport</keyword>
<comment type="caution">
    <text evidence="6">The sequence shown here is derived from an EMBL/GenBank/DDBJ whole genome shotgun (WGS) entry which is preliminary data.</text>
</comment>
<dbReference type="CDD" id="cd03230">
    <property type="entry name" value="ABC_DR_subfamily_A"/>
    <property type="match status" value="1"/>
</dbReference>
<accession>A0A537JJ75</accession>
<evidence type="ECO:0000256" key="3">
    <source>
        <dbReference type="ARBA" id="ARBA00022741"/>
    </source>
</evidence>
<evidence type="ECO:0000313" key="6">
    <source>
        <dbReference type="EMBL" id="TMI83607.1"/>
    </source>
</evidence>
<dbReference type="PROSITE" id="PS50893">
    <property type="entry name" value="ABC_TRANSPORTER_2"/>
    <property type="match status" value="1"/>
</dbReference>
<dbReference type="Pfam" id="PF00005">
    <property type="entry name" value="ABC_tran"/>
    <property type="match status" value="1"/>
</dbReference>
<sequence length="331" mass="35375">MFLERGNSVEAPAAILLENLSKVYDLPPGSAGAAQAVAADNLNLRIAEREVFGLVGPNGAGKTTTLKMICGLLVPTAGRIVVNGVDVERDPEAAQGGIGYLADFFSLYDDLKVWEYLDYFAHAYKMAPETIAGRITDVLRLMGLEGKRGAFIGALSRGMKQRLGIGRAIIHDPPVLVLDEPAVGLDPKGRIEFRQLVHELNGRGKTVLITSHLLHDLEEMCTSIAIIEKGRLLRSGRLEQILGEGVRERRVRIMVASPGFPLVEWLSRREGVTGVTGAAPIGAQFSFAGGPSELASLVKALVVAGASVYAVEPVGETLEKVVMGLSRGEVT</sequence>
<proteinExistence type="inferred from homology"/>
<evidence type="ECO:0000259" key="5">
    <source>
        <dbReference type="PROSITE" id="PS50893"/>
    </source>
</evidence>
<dbReference type="SMART" id="SM00382">
    <property type="entry name" value="AAA"/>
    <property type="match status" value="1"/>
</dbReference>
<dbReference type="InterPro" id="IPR003593">
    <property type="entry name" value="AAA+_ATPase"/>
</dbReference>